<evidence type="ECO:0000313" key="3">
    <source>
        <dbReference type="Proteomes" id="UP000319576"/>
    </source>
</evidence>
<dbReference type="RefSeq" id="WP_145237974.1">
    <property type="nucleotide sequence ID" value="NZ_CP036273.1"/>
</dbReference>
<dbReference type="OrthoDB" id="247551at2"/>
<keyword evidence="3" id="KW-1185">Reference proteome</keyword>
<feature type="domain" description="Peptidase C14 caspase" evidence="1">
    <location>
        <begin position="4"/>
        <end position="126"/>
    </location>
</feature>
<proteinExistence type="predicted"/>
<evidence type="ECO:0000259" key="1">
    <source>
        <dbReference type="Pfam" id="PF00656"/>
    </source>
</evidence>
<organism evidence="2 3">
    <name type="scientific">Urbifossiella limnaea</name>
    <dbReference type="NCBI Taxonomy" id="2528023"/>
    <lineage>
        <taxon>Bacteria</taxon>
        <taxon>Pseudomonadati</taxon>
        <taxon>Planctomycetota</taxon>
        <taxon>Planctomycetia</taxon>
        <taxon>Gemmatales</taxon>
        <taxon>Gemmataceae</taxon>
        <taxon>Urbifossiella</taxon>
    </lineage>
</organism>
<evidence type="ECO:0000313" key="2">
    <source>
        <dbReference type="EMBL" id="QDU20437.1"/>
    </source>
</evidence>
<dbReference type="InterPro" id="IPR011600">
    <property type="entry name" value="Pept_C14_caspase"/>
</dbReference>
<gene>
    <name evidence="2" type="ORF">ETAA1_23890</name>
</gene>
<name>A0A517XSF2_9BACT</name>
<dbReference type="GO" id="GO:0006508">
    <property type="term" value="P:proteolysis"/>
    <property type="evidence" value="ECO:0007669"/>
    <property type="project" value="InterPro"/>
</dbReference>
<dbReference type="Proteomes" id="UP000319576">
    <property type="component" value="Chromosome"/>
</dbReference>
<dbReference type="AlphaFoldDB" id="A0A517XSF2"/>
<sequence>MPNRAALLIAVETFFEAAPPVPYAAADAAELLRALPAAGYSADRCVLVAGHRTTKAGVESHLARLAKLIGKPDSLLVLVVGRAFSHKGRGYVACADTLPADLPGTAVPVTDLFAALHQTRCPEVTVLLDLDPLVVTGDLAPGGLDEGELRKLLDDSPACVTLLAAAPGERSHESATLRHGIWRSHLIEAVTGKTRSGVGKDGILTAAGLHAYLADAVPRTLRRAYEAPQEQTPLLFGDAHGGNAVADLAALLGPGGDLLDPARMKRVVFRSETPGKVKELAGFRKSHSLPDRANDWARKYVNRVAQPDIKADLDQTFDAVRETFGYKRKDLDASAERDGLGFLRTPDFEYTVTVEVNPDDPTEVIWRRDLSRLADPGFVRSEGFTSVFGSRFDRLVFEFAAPVDVAEFVDRIEDAPPEGVKVHIASGADAAEVRLAGFAGRVTVSRTAVTIEGRPGAGASLLDQFLAFLRTFRGVGEPKALPGPVH</sequence>
<dbReference type="GO" id="GO:0004197">
    <property type="term" value="F:cysteine-type endopeptidase activity"/>
    <property type="evidence" value="ECO:0007669"/>
    <property type="project" value="InterPro"/>
</dbReference>
<dbReference type="EMBL" id="CP036273">
    <property type="protein sequence ID" value="QDU20437.1"/>
    <property type="molecule type" value="Genomic_DNA"/>
</dbReference>
<dbReference type="KEGG" id="uli:ETAA1_23890"/>
<dbReference type="Pfam" id="PF00656">
    <property type="entry name" value="Peptidase_C14"/>
    <property type="match status" value="1"/>
</dbReference>
<accession>A0A517XSF2</accession>
<protein>
    <recommendedName>
        <fullName evidence="1">Peptidase C14 caspase domain-containing protein</fullName>
    </recommendedName>
</protein>
<reference evidence="2 3" key="1">
    <citation type="submission" date="2019-02" db="EMBL/GenBank/DDBJ databases">
        <title>Deep-cultivation of Planctomycetes and their phenomic and genomic characterization uncovers novel biology.</title>
        <authorList>
            <person name="Wiegand S."/>
            <person name="Jogler M."/>
            <person name="Boedeker C."/>
            <person name="Pinto D."/>
            <person name="Vollmers J."/>
            <person name="Rivas-Marin E."/>
            <person name="Kohn T."/>
            <person name="Peeters S.H."/>
            <person name="Heuer A."/>
            <person name="Rast P."/>
            <person name="Oberbeckmann S."/>
            <person name="Bunk B."/>
            <person name="Jeske O."/>
            <person name="Meyerdierks A."/>
            <person name="Storesund J.E."/>
            <person name="Kallscheuer N."/>
            <person name="Luecker S."/>
            <person name="Lage O.M."/>
            <person name="Pohl T."/>
            <person name="Merkel B.J."/>
            <person name="Hornburger P."/>
            <person name="Mueller R.-W."/>
            <person name="Bruemmer F."/>
            <person name="Labrenz M."/>
            <person name="Spormann A.M."/>
            <person name="Op den Camp H."/>
            <person name="Overmann J."/>
            <person name="Amann R."/>
            <person name="Jetten M.S.M."/>
            <person name="Mascher T."/>
            <person name="Medema M.H."/>
            <person name="Devos D.P."/>
            <person name="Kaster A.-K."/>
            <person name="Ovreas L."/>
            <person name="Rohde M."/>
            <person name="Galperin M.Y."/>
            <person name="Jogler C."/>
        </authorList>
    </citation>
    <scope>NUCLEOTIDE SEQUENCE [LARGE SCALE GENOMIC DNA]</scope>
    <source>
        <strain evidence="2 3">ETA_A1</strain>
    </source>
</reference>